<dbReference type="Proteomes" id="UP000324241">
    <property type="component" value="Unassembled WGS sequence"/>
</dbReference>
<dbReference type="EMBL" id="QUQM01000003">
    <property type="protein sequence ID" value="KAA8648523.1"/>
    <property type="molecule type" value="Genomic_DNA"/>
</dbReference>
<organism evidence="3 4">
    <name type="scientific">Aspergillus tanneri</name>
    <dbReference type="NCBI Taxonomy" id="1220188"/>
    <lineage>
        <taxon>Eukaryota</taxon>
        <taxon>Fungi</taxon>
        <taxon>Dikarya</taxon>
        <taxon>Ascomycota</taxon>
        <taxon>Pezizomycotina</taxon>
        <taxon>Eurotiomycetes</taxon>
        <taxon>Eurotiomycetidae</taxon>
        <taxon>Eurotiales</taxon>
        <taxon>Aspergillaceae</taxon>
        <taxon>Aspergillus</taxon>
        <taxon>Aspergillus subgen. Circumdati</taxon>
    </lineage>
</organism>
<proteinExistence type="predicted"/>
<name>A0A4S3J9J6_9EURO</name>
<dbReference type="VEuPathDB" id="FungiDB:EYZ11_008819"/>
<keyword evidence="4" id="KW-1185">Reference proteome</keyword>
<dbReference type="OrthoDB" id="10261951at2759"/>
<feature type="region of interest" description="Disordered" evidence="1">
    <location>
        <begin position="1"/>
        <end position="22"/>
    </location>
</feature>
<evidence type="ECO:0000313" key="5">
    <source>
        <dbReference type="Proteomes" id="UP000324241"/>
    </source>
</evidence>
<evidence type="ECO:0000313" key="4">
    <source>
        <dbReference type="Proteomes" id="UP000308092"/>
    </source>
</evidence>
<protein>
    <submittedName>
        <fullName evidence="3">Uncharacterized protein</fullName>
    </submittedName>
</protein>
<dbReference type="AlphaFoldDB" id="A0A4S3J9J6"/>
<dbReference type="RefSeq" id="XP_033427884.1">
    <property type="nucleotide sequence ID" value="XM_033569078.1"/>
</dbReference>
<reference evidence="2 5" key="2">
    <citation type="submission" date="2019-08" db="EMBL/GenBank/DDBJ databases">
        <title>The genome sequence of a newly discovered highly antifungal drug resistant Aspergillus species, Aspergillus tanneri NIH 1004.</title>
        <authorList>
            <person name="Mounaud S."/>
            <person name="Singh I."/>
            <person name="Joardar V."/>
            <person name="Pakala S."/>
            <person name="Pakala S."/>
            <person name="Venepally P."/>
            <person name="Chung J.K."/>
            <person name="Losada L."/>
            <person name="Nierman W.C."/>
        </authorList>
    </citation>
    <scope>NUCLEOTIDE SEQUENCE [LARGE SCALE GENOMIC DNA]</scope>
    <source>
        <strain evidence="2 5">NIH1004</strain>
    </source>
</reference>
<evidence type="ECO:0000313" key="2">
    <source>
        <dbReference type="EMBL" id="KAA8648523.1"/>
    </source>
</evidence>
<comment type="caution">
    <text evidence="3">The sequence shown here is derived from an EMBL/GenBank/DDBJ whole genome shotgun (WGS) entry which is preliminary data.</text>
</comment>
<dbReference type="Proteomes" id="UP000308092">
    <property type="component" value="Unassembled WGS sequence"/>
</dbReference>
<reference evidence="3 4" key="1">
    <citation type="submission" date="2019-03" db="EMBL/GenBank/DDBJ databases">
        <title>The genome sequence of a newly discovered highly antifungal drug resistant Aspergillus species, Aspergillus tanneri NIH 1004.</title>
        <authorList>
            <person name="Mounaud S."/>
            <person name="Singh I."/>
            <person name="Joardar V."/>
            <person name="Pakala S."/>
            <person name="Pakala S."/>
            <person name="Venepally P."/>
            <person name="Hoover J."/>
            <person name="Nierman W."/>
            <person name="Chung J."/>
            <person name="Losada L."/>
        </authorList>
    </citation>
    <scope>NUCLEOTIDE SEQUENCE [LARGE SCALE GENOMIC DNA]</scope>
    <source>
        <strain evidence="3 4">NIH1004</strain>
    </source>
</reference>
<dbReference type="GeneID" id="54327110"/>
<dbReference type="EMBL" id="SOSA01000390">
    <property type="protein sequence ID" value="THC91716.1"/>
    <property type="molecule type" value="Genomic_DNA"/>
</dbReference>
<accession>A0A4S3J9J6</accession>
<evidence type="ECO:0000313" key="3">
    <source>
        <dbReference type="EMBL" id="THC91716.1"/>
    </source>
</evidence>
<sequence length="115" mass="12932">MSSITTQYPQQPRNKLEVGDDSGGSWCLGCATAAEDVRMRLAHQLKGYDTVQTQPGECVFFRVGSDDGAIHSEPRMDRDDRIFVNVVPGTEEELRTLLQRWGMEFPRAWCLPSAL</sequence>
<feature type="compositionally biased region" description="Polar residues" evidence="1">
    <location>
        <begin position="1"/>
        <end position="13"/>
    </location>
</feature>
<evidence type="ECO:0000256" key="1">
    <source>
        <dbReference type="SAM" id="MobiDB-lite"/>
    </source>
</evidence>
<gene>
    <name evidence="2" type="ORF">ATNIH1004_004408</name>
    <name evidence="3" type="ORF">EYZ11_008819</name>
</gene>